<dbReference type="Proteomes" id="UP000001940">
    <property type="component" value="Chromosome V"/>
</dbReference>
<protein>
    <submittedName>
        <fullName evidence="3">Glycoprotein</fullName>
    </submittedName>
</protein>
<dbReference type="CTD" id="183228"/>
<keyword evidence="4" id="KW-1185">Reference proteome</keyword>
<accession>A0A2C9C2Y4</accession>
<dbReference type="AlphaFoldDB" id="A0A2C9C2Y4"/>
<feature type="compositionally biased region" description="Low complexity" evidence="1">
    <location>
        <begin position="38"/>
        <end position="112"/>
    </location>
</feature>
<dbReference type="WormBase" id="C35A11.3a">
    <property type="protein sequence ID" value="CE52137"/>
    <property type="gene ID" value="WBGene00016430"/>
</dbReference>
<dbReference type="InParanoid" id="A0A2C9C2Y4"/>
<evidence type="ECO:0000313" key="3">
    <source>
        <dbReference type="EMBL" id="SOF58822.1"/>
    </source>
</evidence>
<dbReference type="AGR" id="WB:WBGene00016430"/>
<evidence type="ECO:0000256" key="2">
    <source>
        <dbReference type="SAM" id="SignalP"/>
    </source>
</evidence>
<sequence length="270" mass="29654">MTSIHLLLLLTMCTPVAETNYQPSDPAPFDTFCTRETSTTTATESTTVSTPTTATSSTPELSSSNSPSVSTSTTATSSTPTTEIFSSNSPSTETTTCASPTTSTNGHLTSTTDGAATSPIKTETPKHQICFTPNQATFSRNSTLIQGTCITKPFTGYAMAIRRQDDLEERDYSKILTFKPIVFYEKANETGPHLYLENHRGLNVIFVFYNNKKNVVILDASQKNNCANDKADCLPFEYRDINAFIYHICWDRDTHADGNFIDALLEKMLS</sequence>
<dbReference type="Bgee" id="WBGene00016430">
    <property type="expression patterns" value="Expressed in adult organism"/>
</dbReference>
<reference evidence="3 4" key="1">
    <citation type="journal article" date="1998" name="Science">
        <title>Genome sequence of the nematode C. elegans: a platform for investigating biology.</title>
        <authorList>
            <consortium name="The C. elegans sequencing consortium"/>
            <person name="Sulson J.E."/>
            <person name="Waterston R."/>
        </authorList>
    </citation>
    <scope>NUCLEOTIDE SEQUENCE [LARGE SCALE GENOMIC DNA]</scope>
    <source>
        <strain evidence="3 4">Bristol N2</strain>
    </source>
</reference>
<dbReference type="GeneID" id="183228"/>
<proteinExistence type="predicted"/>
<name>A0A2C9C2Y4_CAEEL</name>
<dbReference type="RefSeq" id="NP_001343824.1">
    <property type="nucleotide sequence ID" value="NM_001356640.1"/>
</dbReference>
<keyword evidence="2" id="KW-0732">Signal</keyword>
<feature type="signal peptide" evidence="2">
    <location>
        <begin position="1"/>
        <end position="19"/>
    </location>
</feature>
<organism evidence="3 4">
    <name type="scientific">Caenorhabditis elegans</name>
    <dbReference type="NCBI Taxonomy" id="6239"/>
    <lineage>
        <taxon>Eukaryota</taxon>
        <taxon>Metazoa</taxon>
        <taxon>Ecdysozoa</taxon>
        <taxon>Nematoda</taxon>
        <taxon>Chromadorea</taxon>
        <taxon>Rhabditida</taxon>
        <taxon>Rhabditina</taxon>
        <taxon>Rhabditomorpha</taxon>
        <taxon>Rhabditoidea</taxon>
        <taxon>Rhabditidae</taxon>
        <taxon>Peloderinae</taxon>
        <taxon>Caenorhabditis</taxon>
    </lineage>
</organism>
<dbReference type="EMBL" id="BX284605">
    <property type="protein sequence ID" value="SOF58822.1"/>
    <property type="molecule type" value="Genomic_DNA"/>
</dbReference>
<gene>
    <name evidence="3 5" type="ORF">C35A11.3</name>
    <name evidence="3" type="ORF">CELE_C35A11.3</name>
</gene>
<evidence type="ECO:0000313" key="5">
    <source>
        <dbReference type="WormBase" id="C35A11.3a"/>
    </source>
</evidence>
<evidence type="ECO:0000256" key="1">
    <source>
        <dbReference type="SAM" id="MobiDB-lite"/>
    </source>
</evidence>
<feature type="region of interest" description="Disordered" evidence="1">
    <location>
        <begin position="38"/>
        <end position="120"/>
    </location>
</feature>
<feature type="chain" id="PRO_5012745122" evidence="2">
    <location>
        <begin position="20"/>
        <end position="270"/>
    </location>
</feature>
<evidence type="ECO:0000313" key="4">
    <source>
        <dbReference type="Proteomes" id="UP000001940"/>
    </source>
</evidence>
<dbReference type="FunCoup" id="A0A2C9C2Y4">
    <property type="interactions" value="126"/>
</dbReference>
<dbReference type="KEGG" id="cel:CELE_C35A11.3"/>